<keyword evidence="2" id="KW-1185">Reference proteome</keyword>
<protein>
    <submittedName>
        <fullName evidence="1">Uncharacterized protein</fullName>
    </submittedName>
</protein>
<proteinExistence type="predicted"/>
<dbReference type="EMBL" id="CP001720">
    <property type="protein sequence ID" value="ACV64567.1"/>
    <property type="molecule type" value="Genomic_DNA"/>
</dbReference>
<evidence type="ECO:0000313" key="1">
    <source>
        <dbReference type="EMBL" id="ACV64567.1"/>
    </source>
</evidence>
<dbReference type="STRING" id="485916.Dtox_3869"/>
<sequence length="92" mass="10415">MCLGVAKSYLIISCPAYRPITWNGIFVGADAYDRMMIVGLMRTAGKPVQLTTEKFTIPVMIEEFLPDYKNNRRIPFSIILRRVIDNKSNSGS</sequence>
<dbReference type="HOGENOM" id="CLU_2408434_0_0_9"/>
<dbReference type="AlphaFoldDB" id="C8VXH1"/>
<name>C8VXH1_DESAS</name>
<evidence type="ECO:0000313" key="2">
    <source>
        <dbReference type="Proteomes" id="UP000002217"/>
    </source>
</evidence>
<dbReference type="Proteomes" id="UP000002217">
    <property type="component" value="Chromosome"/>
</dbReference>
<organism evidence="1 2">
    <name type="scientific">Desulfofarcimen acetoxidans (strain ATCC 49208 / DSM 771 / KCTC 5769 / VKM B-1644 / 5575)</name>
    <name type="common">Desulfotomaculum acetoxidans</name>
    <dbReference type="NCBI Taxonomy" id="485916"/>
    <lineage>
        <taxon>Bacteria</taxon>
        <taxon>Bacillati</taxon>
        <taxon>Bacillota</taxon>
        <taxon>Clostridia</taxon>
        <taxon>Eubacteriales</taxon>
        <taxon>Peptococcaceae</taxon>
        <taxon>Desulfofarcimen</taxon>
    </lineage>
</organism>
<reference evidence="1 2" key="1">
    <citation type="journal article" date="2009" name="Stand. Genomic Sci.">
        <title>Complete genome sequence of Desulfotomaculum acetoxidans type strain (5575).</title>
        <authorList>
            <person name="Spring S."/>
            <person name="Lapidus A."/>
            <person name="Schroder M."/>
            <person name="Gleim D."/>
            <person name="Sims D."/>
            <person name="Meincke L."/>
            <person name="Glavina Del Rio T."/>
            <person name="Tice H."/>
            <person name="Copeland A."/>
            <person name="Cheng J.F."/>
            <person name="Lucas S."/>
            <person name="Chen F."/>
            <person name="Nolan M."/>
            <person name="Bruce D."/>
            <person name="Goodwin L."/>
            <person name="Pitluck S."/>
            <person name="Ivanova N."/>
            <person name="Mavromatis K."/>
            <person name="Mikhailova N."/>
            <person name="Pati A."/>
            <person name="Chen A."/>
            <person name="Palaniappan K."/>
            <person name="Land M."/>
            <person name="Hauser L."/>
            <person name="Chang Y.J."/>
            <person name="Jeffries C.D."/>
            <person name="Chain P."/>
            <person name="Saunders E."/>
            <person name="Brettin T."/>
            <person name="Detter J.C."/>
            <person name="Goker M."/>
            <person name="Bristow J."/>
            <person name="Eisen J.A."/>
            <person name="Markowitz V."/>
            <person name="Hugenholtz P."/>
            <person name="Kyrpides N.C."/>
            <person name="Klenk H.P."/>
            <person name="Han C."/>
        </authorList>
    </citation>
    <scope>NUCLEOTIDE SEQUENCE [LARGE SCALE GENOMIC DNA]</scope>
    <source>
        <strain evidence="2">ATCC 49208 / DSM 771 / VKM B-1644</strain>
    </source>
</reference>
<accession>C8VXH1</accession>
<gene>
    <name evidence="1" type="ordered locus">Dtox_3869</name>
</gene>
<dbReference type="KEGG" id="dae:Dtox_3869"/>